<dbReference type="SUPFAM" id="SSF56574">
    <property type="entry name" value="Serpins"/>
    <property type="match status" value="2"/>
</dbReference>
<dbReference type="Proteomes" id="UP001595912">
    <property type="component" value="Unassembled WGS sequence"/>
</dbReference>
<feature type="domain" description="Serpin" evidence="2">
    <location>
        <begin position="3"/>
        <end position="353"/>
    </location>
</feature>
<keyword evidence="4" id="KW-1185">Reference proteome</keyword>
<evidence type="ECO:0000256" key="1">
    <source>
        <dbReference type="RuleBase" id="RU000411"/>
    </source>
</evidence>
<proteinExistence type="inferred from homology"/>
<comment type="caution">
    <text evidence="3">The sequence shown here is derived from an EMBL/GenBank/DDBJ whole genome shotgun (WGS) entry which is preliminary data.</text>
</comment>
<evidence type="ECO:0000313" key="3">
    <source>
        <dbReference type="EMBL" id="MFC5000032.1"/>
    </source>
</evidence>
<dbReference type="Pfam" id="PF00079">
    <property type="entry name" value="Serpin"/>
    <property type="match status" value="1"/>
</dbReference>
<reference evidence="4" key="1">
    <citation type="journal article" date="2019" name="Int. J. Syst. Evol. Microbiol.">
        <title>The Global Catalogue of Microorganisms (GCM) 10K type strain sequencing project: providing services to taxonomists for standard genome sequencing and annotation.</title>
        <authorList>
            <consortium name="The Broad Institute Genomics Platform"/>
            <consortium name="The Broad Institute Genome Sequencing Center for Infectious Disease"/>
            <person name="Wu L."/>
            <person name="Ma J."/>
        </authorList>
    </citation>
    <scope>NUCLEOTIDE SEQUENCE [LARGE SCALE GENOMIC DNA]</scope>
    <source>
        <strain evidence="4">CGMCC 4.7152</strain>
    </source>
</reference>
<dbReference type="InterPro" id="IPR042178">
    <property type="entry name" value="Serpin_sf_1"/>
</dbReference>
<protein>
    <submittedName>
        <fullName evidence="3">Serpin family protein</fullName>
    </submittedName>
</protein>
<dbReference type="InterPro" id="IPR023796">
    <property type="entry name" value="Serpin_dom"/>
</dbReference>
<organism evidence="3 4">
    <name type="scientific">Dactylosporangium cerinum</name>
    <dbReference type="NCBI Taxonomy" id="1434730"/>
    <lineage>
        <taxon>Bacteria</taxon>
        <taxon>Bacillati</taxon>
        <taxon>Actinomycetota</taxon>
        <taxon>Actinomycetes</taxon>
        <taxon>Micromonosporales</taxon>
        <taxon>Micromonosporaceae</taxon>
        <taxon>Dactylosporangium</taxon>
    </lineage>
</organism>
<dbReference type="InterPro" id="IPR036186">
    <property type="entry name" value="Serpin_sf"/>
</dbReference>
<gene>
    <name evidence="3" type="ORF">ACFPIJ_19610</name>
</gene>
<dbReference type="EMBL" id="JBHSIU010000019">
    <property type="protein sequence ID" value="MFC5000032.1"/>
    <property type="molecule type" value="Genomic_DNA"/>
</dbReference>
<evidence type="ECO:0000313" key="4">
    <source>
        <dbReference type="Proteomes" id="UP001595912"/>
    </source>
</evidence>
<comment type="similarity">
    <text evidence="1">Belongs to the serpin family.</text>
</comment>
<dbReference type="Gene3D" id="3.30.497.10">
    <property type="entry name" value="Antithrombin, subunit I, domain 2"/>
    <property type="match status" value="1"/>
</dbReference>
<accession>A0ABV9VYM1</accession>
<dbReference type="RefSeq" id="WP_380116587.1">
    <property type="nucleotide sequence ID" value="NZ_JBHSIU010000019.1"/>
</dbReference>
<sequence>MTVDRSNALTSRWAAASDGPAVFSGAGVYPLLALLAGVASGPARDELRAVAPSALKLPPVDGVSAALGVWTRHDLPLSPGWDPGTRLSGDPSVDQPRLDAWAFAETGGRIPALPVAVDEDTGVVLASALSVVTEWKRPFDNGVMSPAAGPWSGRTLAALHRRHAADDALRPLRVLDGAVTLLTVEGSDDIDVLLALGTDAAAPGSVLAAAIDGFARSTPSTTGPGISAQEVDATDPAPELLLGLPAFDVAAGHDLLADPDLFGLRTASRDGTFPGISPVDLAVSSARQQAVASFTALGFQAATVTALAMHPLAYRPPTARKLRVTVTFDRPFGFLAVHRPTGLVLVAGWVSDPADWAP</sequence>
<evidence type="ECO:0000259" key="2">
    <source>
        <dbReference type="SMART" id="SM00093"/>
    </source>
</evidence>
<dbReference type="SMART" id="SM00093">
    <property type="entry name" value="SERPIN"/>
    <property type="match status" value="1"/>
</dbReference>
<name>A0ABV9VYM1_9ACTN</name>